<dbReference type="RefSeq" id="WP_273189545.1">
    <property type="nucleotide sequence ID" value="NZ_DYUZ01000016.1"/>
</dbReference>
<comment type="caution">
    <text evidence="2">The sequence shown here is derived from an EMBL/GenBank/DDBJ whole genome shotgun (WGS) entry which is preliminary data.</text>
</comment>
<feature type="domain" description="Ribosome maturation factor RimM PRC barrel" evidence="1">
    <location>
        <begin position="90"/>
        <end position="143"/>
    </location>
</feature>
<dbReference type="Gene3D" id="2.30.30.240">
    <property type="entry name" value="PRC-barrel domain"/>
    <property type="match status" value="1"/>
</dbReference>
<dbReference type="Proteomes" id="UP000753256">
    <property type="component" value="Unassembled WGS sequence"/>
</dbReference>
<evidence type="ECO:0000259" key="1">
    <source>
        <dbReference type="Pfam" id="PF24986"/>
    </source>
</evidence>
<reference evidence="2" key="2">
    <citation type="submission" date="2021-09" db="EMBL/GenBank/DDBJ databases">
        <authorList>
            <person name="Gilroy R."/>
        </authorList>
    </citation>
    <scope>NUCLEOTIDE SEQUENCE</scope>
    <source>
        <strain evidence="2">ChiHjej13B12-9602</strain>
    </source>
</reference>
<evidence type="ECO:0000313" key="2">
    <source>
        <dbReference type="EMBL" id="HJG37042.1"/>
    </source>
</evidence>
<organism evidence="2 3">
    <name type="scientific">Enorma phocaeensis</name>
    <dbReference type="NCBI Taxonomy" id="1871019"/>
    <lineage>
        <taxon>Bacteria</taxon>
        <taxon>Bacillati</taxon>
        <taxon>Actinomycetota</taxon>
        <taxon>Coriobacteriia</taxon>
        <taxon>Coriobacteriales</taxon>
        <taxon>Coriobacteriaceae</taxon>
        <taxon>Enorma</taxon>
    </lineage>
</organism>
<name>A0A921IVY8_9ACTN</name>
<proteinExistence type="predicted"/>
<dbReference type="SUPFAM" id="SSF50346">
    <property type="entry name" value="PRC-barrel domain"/>
    <property type="match status" value="1"/>
</dbReference>
<accession>A0A921IVY8</accession>
<gene>
    <name evidence="2" type="ORF">K8V70_04145</name>
</gene>
<dbReference type="EMBL" id="DYUZ01000016">
    <property type="protein sequence ID" value="HJG37042.1"/>
    <property type="molecule type" value="Genomic_DNA"/>
</dbReference>
<dbReference type="InterPro" id="IPR011033">
    <property type="entry name" value="PRC_barrel-like_sf"/>
</dbReference>
<evidence type="ECO:0000313" key="3">
    <source>
        <dbReference type="Proteomes" id="UP000753256"/>
    </source>
</evidence>
<dbReference type="InterPro" id="IPR056792">
    <property type="entry name" value="PRC_RimM"/>
</dbReference>
<reference evidence="2" key="1">
    <citation type="journal article" date="2021" name="PeerJ">
        <title>Extensive microbial diversity within the chicken gut microbiome revealed by metagenomics and culture.</title>
        <authorList>
            <person name="Gilroy R."/>
            <person name="Ravi A."/>
            <person name="Getino M."/>
            <person name="Pursley I."/>
            <person name="Horton D.L."/>
            <person name="Alikhan N.F."/>
            <person name="Baker D."/>
            <person name="Gharbi K."/>
            <person name="Hall N."/>
            <person name="Watson M."/>
            <person name="Adriaenssens E.M."/>
            <person name="Foster-Nyarko E."/>
            <person name="Jarju S."/>
            <person name="Secka A."/>
            <person name="Antonio M."/>
            <person name="Oren A."/>
            <person name="Chaudhuri R.R."/>
            <person name="La Ragione R."/>
            <person name="Hildebrand F."/>
            <person name="Pallen M.J."/>
        </authorList>
    </citation>
    <scope>NUCLEOTIDE SEQUENCE</scope>
    <source>
        <strain evidence="2">ChiHjej13B12-9602</strain>
    </source>
</reference>
<dbReference type="Pfam" id="PF24986">
    <property type="entry name" value="PRC_RimM"/>
    <property type="match status" value="1"/>
</dbReference>
<protein>
    <submittedName>
        <fullName evidence="2">16S rRNA processing protein RimM</fullName>
    </submittedName>
</protein>
<dbReference type="AlphaFoldDB" id="A0A921IVY8"/>
<sequence length="171" mass="18183">MKTHGKSGEVIALPVRGLPFLVEPGLVVALTPPALDRERFTTVEGVEEAANGYRIALAGIEDLNASEGVVGCYLLAREDDLELGPLDVAWDDLIDRAVIDGRYGRLGVIKEVIETPANDVWSIEGPYGTVLLPVIEQVVQAIPEEGPIQVVVLDGLIDAKPGDAPRPAGEV</sequence>